<feature type="region of interest" description="Disordered" evidence="6">
    <location>
        <begin position="373"/>
        <end position="398"/>
    </location>
</feature>
<feature type="domain" description="Chitin-binding type-2" evidence="7">
    <location>
        <begin position="313"/>
        <end position="371"/>
    </location>
</feature>
<keyword evidence="5" id="KW-0325">Glycoprotein</keyword>
<dbReference type="eggNOG" id="ENOG502RXTR">
    <property type="taxonomic scope" value="Eukaryota"/>
</dbReference>
<reference evidence="8 9" key="1">
    <citation type="journal article" date="2007" name="Nature">
        <title>Evolution of genes and genomes on the Drosophila phylogeny.</title>
        <authorList>
            <consortium name="Drosophila 12 Genomes Consortium"/>
            <person name="Clark A.G."/>
            <person name="Eisen M.B."/>
            <person name="Smith D.R."/>
            <person name="Bergman C.M."/>
            <person name="Oliver B."/>
            <person name="Markow T.A."/>
            <person name="Kaufman T.C."/>
            <person name="Kellis M."/>
            <person name="Gelbart W."/>
            <person name="Iyer V.N."/>
            <person name="Pollard D.A."/>
            <person name="Sackton T.B."/>
            <person name="Larracuente A.M."/>
            <person name="Singh N.D."/>
            <person name="Abad J.P."/>
            <person name="Abt D.N."/>
            <person name="Adryan B."/>
            <person name="Aguade M."/>
            <person name="Akashi H."/>
            <person name="Anderson W.W."/>
            <person name="Aquadro C.F."/>
            <person name="Ardell D.H."/>
            <person name="Arguello R."/>
            <person name="Artieri C.G."/>
            <person name="Barbash D.A."/>
            <person name="Barker D."/>
            <person name="Barsanti P."/>
            <person name="Batterham P."/>
            <person name="Batzoglou S."/>
            <person name="Begun D."/>
            <person name="Bhutkar A."/>
            <person name="Blanco E."/>
            <person name="Bosak S.A."/>
            <person name="Bradley R.K."/>
            <person name="Brand A.D."/>
            <person name="Brent M.R."/>
            <person name="Brooks A.N."/>
            <person name="Brown R.H."/>
            <person name="Butlin R.K."/>
            <person name="Caggese C."/>
            <person name="Calvi B.R."/>
            <person name="Bernardo de Carvalho A."/>
            <person name="Caspi A."/>
            <person name="Castrezana S."/>
            <person name="Celniker S.E."/>
            <person name="Chang J.L."/>
            <person name="Chapple C."/>
            <person name="Chatterji S."/>
            <person name="Chinwalla A."/>
            <person name="Civetta A."/>
            <person name="Clifton S.W."/>
            <person name="Comeron J.M."/>
            <person name="Costello J.C."/>
            <person name="Coyne J.A."/>
            <person name="Daub J."/>
            <person name="David R.G."/>
            <person name="Delcher A.L."/>
            <person name="Delehaunty K."/>
            <person name="Do C.B."/>
            <person name="Ebling H."/>
            <person name="Edwards K."/>
            <person name="Eickbush T."/>
            <person name="Evans J.D."/>
            <person name="Filipski A."/>
            <person name="Findeiss S."/>
            <person name="Freyhult E."/>
            <person name="Fulton L."/>
            <person name="Fulton R."/>
            <person name="Garcia A.C."/>
            <person name="Gardiner A."/>
            <person name="Garfield D.A."/>
            <person name="Garvin B.E."/>
            <person name="Gibson G."/>
            <person name="Gilbert D."/>
            <person name="Gnerre S."/>
            <person name="Godfrey J."/>
            <person name="Good R."/>
            <person name="Gotea V."/>
            <person name="Gravely B."/>
            <person name="Greenberg A.J."/>
            <person name="Griffiths-Jones S."/>
            <person name="Gross S."/>
            <person name="Guigo R."/>
            <person name="Gustafson E.A."/>
            <person name="Haerty W."/>
            <person name="Hahn M.W."/>
            <person name="Halligan D.L."/>
            <person name="Halpern A.L."/>
            <person name="Halter G.M."/>
            <person name="Han M.V."/>
            <person name="Heger A."/>
            <person name="Hillier L."/>
            <person name="Hinrichs A.S."/>
            <person name="Holmes I."/>
            <person name="Hoskins R.A."/>
            <person name="Hubisz M.J."/>
            <person name="Hultmark D."/>
            <person name="Huntley M.A."/>
            <person name="Jaffe D.B."/>
            <person name="Jagadeeshan S."/>
            <person name="Jeck W.R."/>
            <person name="Johnson J."/>
            <person name="Jones C.D."/>
            <person name="Jordan W.C."/>
            <person name="Karpen G.H."/>
            <person name="Kataoka E."/>
            <person name="Keightley P.D."/>
            <person name="Kheradpour P."/>
            <person name="Kirkness E.F."/>
            <person name="Koerich L.B."/>
            <person name="Kristiansen K."/>
            <person name="Kudrna D."/>
            <person name="Kulathinal R.J."/>
            <person name="Kumar S."/>
            <person name="Kwok R."/>
            <person name="Lander E."/>
            <person name="Langley C.H."/>
            <person name="Lapoint R."/>
            <person name="Lazzaro B.P."/>
            <person name="Lee S.J."/>
            <person name="Levesque L."/>
            <person name="Li R."/>
            <person name="Lin C.F."/>
            <person name="Lin M.F."/>
            <person name="Lindblad-Toh K."/>
            <person name="Llopart A."/>
            <person name="Long M."/>
            <person name="Low L."/>
            <person name="Lozovsky E."/>
            <person name="Lu J."/>
            <person name="Luo M."/>
            <person name="Machado C.A."/>
            <person name="Makalowski W."/>
            <person name="Marzo M."/>
            <person name="Matsuda M."/>
            <person name="Matzkin L."/>
            <person name="McAllister B."/>
            <person name="McBride C.S."/>
            <person name="McKernan B."/>
            <person name="McKernan K."/>
            <person name="Mendez-Lago M."/>
            <person name="Minx P."/>
            <person name="Mollenhauer M.U."/>
            <person name="Montooth K."/>
            <person name="Mount S.M."/>
            <person name="Mu X."/>
            <person name="Myers E."/>
            <person name="Negre B."/>
            <person name="Newfeld S."/>
            <person name="Nielsen R."/>
            <person name="Noor M.A."/>
            <person name="O'Grady P."/>
            <person name="Pachter L."/>
            <person name="Papaceit M."/>
            <person name="Parisi M.J."/>
            <person name="Parisi M."/>
            <person name="Parts L."/>
            <person name="Pedersen J.S."/>
            <person name="Pesole G."/>
            <person name="Phillippy A.M."/>
            <person name="Ponting C.P."/>
            <person name="Pop M."/>
            <person name="Porcelli D."/>
            <person name="Powell J.R."/>
            <person name="Prohaska S."/>
            <person name="Pruitt K."/>
            <person name="Puig M."/>
            <person name="Quesneville H."/>
            <person name="Ram K.R."/>
            <person name="Rand D."/>
            <person name="Rasmussen M.D."/>
            <person name="Reed L.K."/>
            <person name="Reenan R."/>
            <person name="Reily A."/>
            <person name="Remington K.A."/>
            <person name="Rieger T.T."/>
            <person name="Ritchie M.G."/>
            <person name="Robin C."/>
            <person name="Rogers Y.H."/>
            <person name="Rohde C."/>
            <person name="Rozas J."/>
            <person name="Rubenfield M.J."/>
            <person name="Ruiz A."/>
            <person name="Russo S."/>
            <person name="Salzberg S.L."/>
            <person name="Sanchez-Gracia A."/>
            <person name="Saranga D.J."/>
            <person name="Sato H."/>
            <person name="Schaeffer S.W."/>
            <person name="Schatz M.C."/>
            <person name="Schlenke T."/>
            <person name="Schwartz R."/>
            <person name="Segarra C."/>
            <person name="Singh R.S."/>
            <person name="Sirot L."/>
            <person name="Sirota M."/>
            <person name="Sisneros N.B."/>
            <person name="Smith C.D."/>
            <person name="Smith T.F."/>
            <person name="Spieth J."/>
            <person name="Stage D.E."/>
            <person name="Stark A."/>
            <person name="Stephan W."/>
            <person name="Strausberg R.L."/>
            <person name="Strempel S."/>
            <person name="Sturgill D."/>
            <person name="Sutton G."/>
            <person name="Sutton G.G."/>
            <person name="Tao W."/>
            <person name="Teichmann S."/>
            <person name="Tobari Y.N."/>
            <person name="Tomimura Y."/>
            <person name="Tsolas J.M."/>
            <person name="Valente V.L."/>
            <person name="Venter E."/>
            <person name="Venter J.C."/>
            <person name="Vicario S."/>
            <person name="Vieira F.G."/>
            <person name="Vilella A.J."/>
            <person name="Villasante A."/>
            <person name="Walenz B."/>
            <person name="Wang J."/>
            <person name="Wasserman M."/>
            <person name="Watts T."/>
            <person name="Wilson D."/>
            <person name="Wilson R.K."/>
            <person name="Wing R.A."/>
            <person name="Wolfner M.F."/>
            <person name="Wong A."/>
            <person name="Wong G.K."/>
            <person name="Wu C.I."/>
            <person name="Wu G."/>
            <person name="Yamamoto D."/>
            <person name="Yang H.P."/>
            <person name="Yang S.P."/>
            <person name="Yorke J.A."/>
            <person name="Yoshida K."/>
            <person name="Zdobnov E."/>
            <person name="Zhang P."/>
            <person name="Zhang Y."/>
            <person name="Zimin A.V."/>
            <person name="Baldwin J."/>
            <person name="Abdouelleil A."/>
            <person name="Abdulkadir J."/>
            <person name="Abebe A."/>
            <person name="Abera B."/>
            <person name="Abreu J."/>
            <person name="Acer S.C."/>
            <person name="Aftuck L."/>
            <person name="Alexander A."/>
            <person name="An P."/>
            <person name="Anderson E."/>
            <person name="Anderson S."/>
            <person name="Arachi H."/>
            <person name="Azer M."/>
            <person name="Bachantsang P."/>
            <person name="Barry A."/>
            <person name="Bayul T."/>
            <person name="Berlin A."/>
            <person name="Bessette D."/>
            <person name="Bloom T."/>
            <person name="Blye J."/>
            <person name="Boguslavskiy L."/>
            <person name="Bonnet C."/>
            <person name="Boukhgalter B."/>
            <person name="Bourzgui I."/>
            <person name="Brown A."/>
            <person name="Cahill P."/>
            <person name="Channer S."/>
            <person name="Cheshatsang Y."/>
            <person name="Chuda L."/>
            <person name="Citroen M."/>
            <person name="Collymore A."/>
            <person name="Cooke P."/>
            <person name="Costello M."/>
            <person name="D'Aco K."/>
            <person name="Daza R."/>
            <person name="De Haan G."/>
            <person name="DeGray S."/>
            <person name="DeMaso C."/>
            <person name="Dhargay N."/>
            <person name="Dooley K."/>
            <person name="Dooley E."/>
            <person name="Doricent M."/>
            <person name="Dorje P."/>
            <person name="Dorjee K."/>
            <person name="Dupes A."/>
            <person name="Elong R."/>
            <person name="Falk J."/>
            <person name="Farina A."/>
            <person name="Faro S."/>
            <person name="Ferguson D."/>
            <person name="Fisher S."/>
            <person name="Foley C.D."/>
            <person name="Franke A."/>
            <person name="Friedrich D."/>
            <person name="Gadbois L."/>
            <person name="Gearin G."/>
            <person name="Gearin C.R."/>
            <person name="Giannoukos G."/>
            <person name="Goode T."/>
            <person name="Graham J."/>
            <person name="Grandbois E."/>
            <person name="Grewal S."/>
            <person name="Gyaltsen K."/>
            <person name="Hafez N."/>
            <person name="Hagos B."/>
            <person name="Hall J."/>
            <person name="Henson C."/>
            <person name="Hollinger A."/>
            <person name="Honan T."/>
            <person name="Huard M.D."/>
            <person name="Hughes L."/>
            <person name="Hurhula B."/>
            <person name="Husby M.E."/>
            <person name="Kamat A."/>
            <person name="Kanga B."/>
            <person name="Kashin S."/>
            <person name="Khazanovich D."/>
            <person name="Kisner P."/>
            <person name="Lance K."/>
            <person name="Lara M."/>
            <person name="Lee W."/>
            <person name="Lennon N."/>
            <person name="Letendre F."/>
            <person name="LeVine R."/>
            <person name="Lipovsky A."/>
            <person name="Liu X."/>
            <person name="Liu J."/>
            <person name="Liu S."/>
            <person name="Lokyitsang T."/>
            <person name="Lokyitsang Y."/>
            <person name="Lubonja R."/>
            <person name="Lui A."/>
            <person name="MacDonald P."/>
            <person name="Magnisalis V."/>
            <person name="Maru K."/>
            <person name="Matthews C."/>
            <person name="McCusker W."/>
            <person name="McDonough S."/>
            <person name="Mehta T."/>
            <person name="Meldrim J."/>
            <person name="Meneus L."/>
            <person name="Mihai O."/>
            <person name="Mihalev A."/>
            <person name="Mihova T."/>
            <person name="Mittelman R."/>
            <person name="Mlenga V."/>
            <person name="Montmayeur A."/>
            <person name="Mulrain L."/>
            <person name="Navidi A."/>
            <person name="Naylor J."/>
            <person name="Negash T."/>
            <person name="Nguyen T."/>
            <person name="Nguyen N."/>
            <person name="Nicol R."/>
            <person name="Norbu C."/>
            <person name="Norbu N."/>
            <person name="Novod N."/>
            <person name="O'Neill B."/>
            <person name="Osman S."/>
            <person name="Markiewicz E."/>
            <person name="Oyono O.L."/>
            <person name="Patti C."/>
            <person name="Phunkhang P."/>
            <person name="Pierre F."/>
            <person name="Priest M."/>
            <person name="Raghuraman S."/>
            <person name="Rege F."/>
            <person name="Reyes R."/>
            <person name="Rise C."/>
            <person name="Rogov P."/>
            <person name="Ross K."/>
            <person name="Ryan E."/>
            <person name="Settipalli S."/>
            <person name="Shea T."/>
            <person name="Sherpa N."/>
            <person name="Shi L."/>
            <person name="Shih D."/>
            <person name="Sparrow T."/>
            <person name="Spaulding J."/>
            <person name="Stalker J."/>
            <person name="Stange-Thomann N."/>
            <person name="Stavropoulos S."/>
            <person name="Stone C."/>
            <person name="Strader C."/>
            <person name="Tesfaye S."/>
            <person name="Thomson T."/>
            <person name="Thoulutsang Y."/>
            <person name="Thoulutsang D."/>
            <person name="Topham K."/>
            <person name="Topping I."/>
            <person name="Tsamla T."/>
            <person name="Vassiliev H."/>
            <person name="Vo A."/>
            <person name="Wangchuk T."/>
            <person name="Wangdi T."/>
            <person name="Weiand M."/>
            <person name="Wilkinson J."/>
            <person name="Wilson A."/>
            <person name="Yadav S."/>
            <person name="Young G."/>
            <person name="Yu Q."/>
            <person name="Zembek L."/>
            <person name="Zhong D."/>
            <person name="Zimmer A."/>
            <person name="Zwirko Z."/>
            <person name="Jaffe D.B."/>
            <person name="Alvarez P."/>
            <person name="Brockman W."/>
            <person name="Butler J."/>
            <person name="Chin C."/>
            <person name="Gnerre S."/>
            <person name="Grabherr M."/>
            <person name="Kleber M."/>
            <person name="Mauceli E."/>
            <person name="MacCallum I."/>
        </authorList>
    </citation>
    <scope>NUCLEOTIDE SEQUENCE [LARGE SCALE GENOMIC DNA]</scope>
    <source>
        <strain evidence="9">Tucson 14030-0811.24</strain>
    </source>
</reference>
<evidence type="ECO:0000256" key="5">
    <source>
        <dbReference type="ARBA" id="ARBA00023180"/>
    </source>
</evidence>
<dbReference type="InterPro" id="IPR002557">
    <property type="entry name" value="Chitin-bd_dom"/>
</dbReference>
<keyword evidence="9" id="KW-1185">Reference proteome</keyword>
<dbReference type="KEGG" id="dwi:26529666"/>
<dbReference type="EMBL" id="CH963847">
    <property type="protein sequence ID" value="KRF97654.1"/>
    <property type="molecule type" value="Genomic_DNA"/>
</dbReference>
<dbReference type="GO" id="GO:0008061">
    <property type="term" value="F:chitin binding"/>
    <property type="evidence" value="ECO:0007669"/>
    <property type="project" value="UniProtKB-KW"/>
</dbReference>
<feature type="compositionally biased region" description="Low complexity" evidence="6">
    <location>
        <begin position="373"/>
        <end position="395"/>
    </location>
</feature>
<evidence type="ECO:0000256" key="2">
    <source>
        <dbReference type="ARBA" id="ARBA00022729"/>
    </source>
</evidence>
<evidence type="ECO:0000256" key="3">
    <source>
        <dbReference type="ARBA" id="ARBA00022737"/>
    </source>
</evidence>
<dbReference type="AlphaFoldDB" id="A0A0Q9WP50"/>
<feature type="domain" description="Chitin-binding type-2" evidence="7">
    <location>
        <begin position="398"/>
        <end position="455"/>
    </location>
</feature>
<organism evidence="8 9">
    <name type="scientific">Drosophila willistoni</name>
    <name type="common">Fruit fly</name>
    <dbReference type="NCBI Taxonomy" id="7260"/>
    <lineage>
        <taxon>Eukaryota</taxon>
        <taxon>Metazoa</taxon>
        <taxon>Ecdysozoa</taxon>
        <taxon>Arthropoda</taxon>
        <taxon>Hexapoda</taxon>
        <taxon>Insecta</taxon>
        <taxon>Pterygota</taxon>
        <taxon>Neoptera</taxon>
        <taxon>Endopterygota</taxon>
        <taxon>Diptera</taxon>
        <taxon>Brachycera</taxon>
        <taxon>Muscomorpha</taxon>
        <taxon>Ephydroidea</taxon>
        <taxon>Drosophilidae</taxon>
        <taxon>Drosophila</taxon>
        <taxon>Sophophora</taxon>
    </lineage>
</organism>
<accession>A0A0Q9WP50</accession>
<feature type="domain" description="Chitin-binding type-2" evidence="7">
    <location>
        <begin position="66"/>
        <end position="125"/>
    </location>
</feature>
<feature type="domain" description="Chitin-binding type-2" evidence="7">
    <location>
        <begin position="142"/>
        <end position="201"/>
    </location>
</feature>
<dbReference type="SMART" id="SM00494">
    <property type="entry name" value="ChtBD2"/>
    <property type="match status" value="7"/>
</dbReference>
<dbReference type="InterPro" id="IPR051940">
    <property type="entry name" value="Chitin_bind-dev_reg"/>
</dbReference>
<dbReference type="PANTHER" id="PTHR23301:SF0">
    <property type="entry name" value="CHITIN-BINDING TYPE-2 DOMAIN-CONTAINING PROTEIN-RELATED"/>
    <property type="match status" value="1"/>
</dbReference>
<dbReference type="InterPro" id="IPR036508">
    <property type="entry name" value="Chitin-bd_dom_sf"/>
</dbReference>
<dbReference type="Proteomes" id="UP000007798">
    <property type="component" value="Unassembled WGS sequence"/>
</dbReference>
<evidence type="ECO:0000259" key="7">
    <source>
        <dbReference type="PROSITE" id="PS50940"/>
    </source>
</evidence>
<dbReference type="OrthoDB" id="6020543at2759"/>
<dbReference type="Gene3D" id="2.170.140.10">
    <property type="entry name" value="Chitin binding domain"/>
    <property type="match status" value="6"/>
</dbReference>
<dbReference type="PROSITE" id="PS50940">
    <property type="entry name" value="CHIT_BIND_II"/>
    <property type="match status" value="7"/>
</dbReference>
<feature type="domain" description="Chitin-binding type-2" evidence="7">
    <location>
        <begin position="240"/>
        <end position="297"/>
    </location>
</feature>
<name>A0A0Q9WP50_DROWI</name>
<feature type="region of interest" description="Disordered" evidence="6">
    <location>
        <begin position="203"/>
        <end position="231"/>
    </location>
</feature>
<dbReference type="PANTHER" id="PTHR23301">
    <property type="entry name" value="CHITIN BINDING PERITROPHIN-A"/>
    <property type="match status" value="1"/>
</dbReference>
<sequence>NEKQGTSLPYVENCQEYYYCWGNGSYSLFPCPADNWFSPYTGNCGPEVSPELCREITTTISVTAANNPCESQELGTSFALTSNCNEYLLCLGNGQSTIAKCPSNAWFDPQGGNCGPNVSPLACRESTTTVASTTETTTVQPENICAGKEEGASFPLTSDCQKYILCMGNGESVIVRCIANAWFDPQTSNCGPNVSPTACQEVEVSSTTESTTQSTTESTTELSTETTDETTATTDYPIDLEICSGQTTGEYVSYPDNCEKYIVCADPVPIAFYCTPGYYFSESLQKCVSWLDSDCPDTGSETTTSWPLPSPTPTVCANSSGLTLPYPEDCQWYIRCVDDYVYMMEVCQKGEFYDPWRSECGADVSPDACLDTYETTSSPDETSSTIGSTTSTTASPQLDPCEGIQDGKLVPYPDDCTRFIICVKPNPIIGNCVVGQEFSAQLERCMAPWYANCSIIITTTTEEPSTTTTRTTTEITPSQPDDFCADQADKALVPYPYNCSKYIICQEPIPVGYECPQGEEFSPIELTCMDAELANCNDESNKDSQTLAKYLLQTIGNWIQN</sequence>
<dbReference type="InParanoid" id="A0A0Q9WP50"/>
<evidence type="ECO:0000313" key="9">
    <source>
        <dbReference type="Proteomes" id="UP000007798"/>
    </source>
</evidence>
<feature type="non-terminal residue" evidence="8">
    <location>
        <position position="1"/>
    </location>
</feature>
<evidence type="ECO:0000256" key="4">
    <source>
        <dbReference type="ARBA" id="ARBA00023157"/>
    </source>
</evidence>
<gene>
    <name evidence="8" type="primary">Dwil\GK27664</name>
    <name evidence="8" type="ORF">Dwil_GK27664</name>
</gene>
<feature type="domain" description="Chitin-binding type-2" evidence="7">
    <location>
        <begin position="481"/>
        <end position="538"/>
    </location>
</feature>
<dbReference type="GO" id="GO:0005576">
    <property type="term" value="C:extracellular region"/>
    <property type="evidence" value="ECO:0007669"/>
    <property type="project" value="InterPro"/>
</dbReference>
<evidence type="ECO:0000256" key="1">
    <source>
        <dbReference type="ARBA" id="ARBA00022669"/>
    </source>
</evidence>
<keyword evidence="3" id="KW-0677">Repeat</keyword>
<evidence type="ECO:0000256" key="6">
    <source>
        <dbReference type="SAM" id="MobiDB-lite"/>
    </source>
</evidence>
<keyword evidence="2" id="KW-0732">Signal</keyword>
<dbReference type="Pfam" id="PF01607">
    <property type="entry name" value="CBM_14"/>
    <property type="match status" value="7"/>
</dbReference>
<dbReference type="STRING" id="7260.A0A0Q9WP50"/>
<dbReference type="SUPFAM" id="SSF57625">
    <property type="entry name" value="Invertebrate chitin-binding proteins"/>
    <property type="match status" value="7"/>
</dbReference>
<protein>
    <recommendedName>
        <fullName evidence="7">Chitin-binding type-2 domain-containing protein</fullName>
    </recommendedName>
</protein>
<proteinExistence type="predicted"/>
<keyword evidence="1" id="KW-0147">Chitin-binding</keyword>
<keyword evidence="4" id="KW-1015">Disulfide bond</keyword>
<feature type="domain" description="Chitin-binding type-2" evidence="7">
    <location>
        <begin position="1"/>
        <end position="55"/>
    </location>
</feature>
<evidence type="ECO:0000313" key="8">
    <source>
        <dbReference type="EMBL" id="KRF97654.1"/>
    </source>
</evidence>